<name>A0A922S9E3_SPOEX</name>
<feature type="region of interest" description="Disordered" evidence="1">
    <location>
        <begin position="104"/>
        <end position="126"/>
    </location>
</feature>
<proteinExistence type="predicted"/>
<dbReference type="Proteomes" id="UP000814243">
    <property type="component" value="Unassembled WGS sequence"/>
</dbReference>
<accession>A0A922S9E3</accession>
<dbReference type="EMBL" id="JACEFF010000901">
    <property type="protein sequence ID" value="KAH9628683.1"/>
    <property type="molecule type" value="Genomic_DNA"/>
</dbReference>
<dbReference type="AlphaFoldDB" id="A0A922S9E3"/>
<comment type="caution">
    <text evidence="2">The sequence shown here is derived from an EMBL/GenBank/DDBJ whole genome shotgun (WGS) entry which is preliminary data.</text>
</comment>
<protein>
    <submittedName>
        <fullName evidence="2">Uncharacterized protein</fullName>
    </submittedName>
</protein>
<reference evidence="2" key="1">
    <citation type="journal article" date="2021" name="G3 (Bethesda)">
        <title>Genome and transcriptome analysis of the beet armyworm Spodoptera exigua reveals targets for pest control. .</title>
        <authorList>
            <person name="Simon S."/>
            <person name="Breeschoten T."/>
            <person name="Jansen H.J."/>
            <person name="Dirks R.P."/>
            <person name="Schranz M.E."/>
            <person name="Ros V.I.D."/>
        </authorList>
    </citation>
    <scope>NUCLEOTIDE SEQUENCE</scope>
    <source>
        <strain evidence="2">TB_SE_WUR_2020</strain>
    </source>
</reference>
<evidence type="ECO:0000313" key="3">
    <source>
        <dbReference type="Proteomes" id="UP000814243"/>
    </source>
</evidence>
<evidence type="ECO:0000313" key="2">
    <source>
        <dbReference type="EMBL" id="KAH9628683.1"/>
    </source>
</evidence>
<organism evidence="2 3">
    <name type="scientific">Spodoptera exigua</name>
    <name type="common">Beet armyworm</name>
    <name type="synonym">Noctua fulgens</name>
    <dbReference type="NCBI Taxonomy" id="7107"/>
    <lineage>
        <taxon>Eukaryota</taxon>
        <taxon>Metazoa</taxon>
        <taxon>Ecdysozoa</taxon>
        <taxon>Arthropoda</taxon>
        <taxon>Hexapoda</taxon>
        <taxon>Insecta</taxon>
        <taxon>Pterygota</taxon>
        <taxon>Neoptera</taxon>
        <taxon>Endopterygota</taxon>
        <taxon>Lepidoptera</taxon>
        <taxon>Glossata</taxon>
        <taxon>Ditrysia</taxon>
        <taxon>Noctuoidea</taxon>
        <taxon>Noctuidae</taxon>
        <taxon>Amphipyrinae</taxon>
        <taxon>Spodoptera</taxon>
    </lineage>
</organism>
<evidence type="ECO:0000256" key="1">
    <source>
        <dbReference type="SAM" id="MobiDB-lite"/>
    </source>
</evidence>
<feature type="compositionally biased region" description="Pro residues" evidence="1">
    <location>
        <begin position="108"/>
        <end position="124"/>
    </location>
</feature>
<gene>
    <name evidence="2" type="ORF">HF086_009305</name>
</gene>
<sequence>MRLEIEIRRLEIEIRDRMIDRGLQERLPPQTAKTKSTFKKKLRLVDVQSVTQKILSFARSVAMEAVREALARAQEAADYACLVGAATWGALAGGRARRAALLTRAPRDPPPGAPAAPLAAPPAAAPSHPRYTAAAAQLLAQHAAVNGAKPAYIFQARQLDFR</sequence>